<dbReference type="PANTHER" id="PTHR39087:SF2">
    <property type="entry name" value="UPF0104 MEMBRANE PROTEIN MJ1595"/>
    <property type="match status" value="1"/>
</dbReference>
<feature type="transmembrane region" description="Helical" evidence="6">
    <location>
        <begin position="570"/>
        <end position="590"/>
    </location>
</feature>
<protein>
    <submittedName>
        <fullName evidence="7">YbhN family protein</fullName>
    </submittedName>
</protein>
<comment type="caution">
    <text evidence="7">The sequence shown here is derived from an EMBL/GenBank/DDBJ whole genome shotgun (WGS) entry which is preliminary data.</text>
</comment>
<feature type="transmembrane region" description="Helical" evidence="6">
    <location>
        <begin position="602"/>
        <end position="628"/>
    </location>
</feature>
<accession>A0ABW2Y4X3</accession>
<feature type="transmembrane region" description="Helical" evidence="6">
    <location>
        <begin position="98"/>
        <end position="120"/>
    </location>
</feature>
<sequence length="799" mass="86228">MDVQVTDVQPKRAHDISDITNAVVALLAAIAVVLISLYLHGLTRGVEQDAHTVGDVVNDWLFAVPLSFLQQATMIVITIAVVAQLLAKREWLQTTISIAAFILGMVGAIAVSQMITAIHYRPLIESIKSASNVQFLLPELFAGITAFLTCAGPRRMSKTVAWCWNGMLCVAAILVMLSANSLVGMLTSILLGRCIGLVIRYGAGAPNVGVWGYDIVETARSVGLNPQSLAFIGNSHARLSSYSIDDDVTFNSRRYALTTTDGTHYTVSIADSQSHSVSYLRQLWQWILLTDLPLRRDRSVEDITHHHMLMLLAVRNAGIDAIKPYAVAERNESSLLFLEENTTLSHAELSEITAHDVASICEYLSRAHARGITHRHISANSLARTRDGHLIIAGWENGDTSSSATNIAVDRIQLLTLLSMKLGIEETITQARQVWSDDTLSKLAPFIQKVVIPSSVRDLPQWNRSFINDLRSALAALAQDDEADNVEVVQLSRFNLRTFISSLLVVVALVVILTQLNLHSVITSVETANPWFAALSLVAGCASWIGSALTLGSYTDKDKRYIPGIFVSQIAQSFAAVSMPAGVGPAFVNLRFLRKSGHKSTAATAAMSAVVAVQFATTFVVMVLLGLFTGNNGLTKMLPTGTLAIVIAVLVLIITLSMIIPPIRKLILTKLLPVVKNYARQLALLLTQPGRLTIAAAGSVFQNLMLGLSFWAALHAFGSSAGYIETTFIFLVANTLGSAAPTPGGLGGVETTLTVAFTGVGIPSAVALSATLLFRVMTYWLRIPMGALAMHWMGKKNLI</sequence>
<evidence type="ECO:0000313" key="7">
    <source>
        <dbReference type="EMBL" id="MFD0705292.1"/>
    </source>
</evidence>
<keyword evidence="4 6" id="KW-1133">Transmembrane helix</keyword>
<comment type="subcellular location">
    <subcellularLocation>
        <location evidence="1">Cell membrane</location>
        <topology evidence="1">Multi-pass membrane protein</topology>
    </subcellularLocation>
</comment>
<dbReference type="Pfam" id="PF03706">
    <property type="entry name" value="LPG_synthase_TM"/>
    <property type="match status" value="1"/>
</dbReference>
<feature type="transmembrane region" description="Helical" evidence="6">
    <location>
        <begin position="60"/>
        <end position="86"/>
    </location>
</feature>
<evidence type="ECO:0000256" key="2">
    <source>
        <dbReference type="ARBA" id="ARBA00022475"/>
    </source>
</evidence>
<evidence type="ECO:0000256" key="6">
    <source>
        <dbReference type="SAM" id="Phobius"/>
    </source>
</evidence>
<organism evidence="7 8">
    <name type="scientific">Alloscardovia venturai</name>
    <dbReference type="NCBI Taxonomy" id="1769421"/>
    <lineage>
        <taxon>Bacteria</taxon>
        <taxon>Bacillati</taxon>
        <taxon>Actinomycetota</taxon>
        <taxon>Actinomycetes</taxon>
        <taxon>Bifidobacteriales</taxon>
        <taxon>Bifidobacteriaceae</taxon>
        <taxon>Alloscardovia</taxon>
    </lineage>
</organism>
<evidence type="ECO:0000256" key="4">
    <source>
        <dbReference type="ARBA" id="ARBA00022989"/>
    </source>
</evidence>
<dbReference type="PANTHER" id="PTHR39087">
    <property type="entry name" value="UPF0104 MEMBRANE PROTEIN MJ1595"/>
    <property type="match status" value="1"/>
</dbReference>
<evidence type="ECO:0000256" key="5">
    <source>
        <dbReference type="ARBA" id="ARBA00023136"/>
    </source>
</evidence>
<dbReference type="EMBL" id="JBHTHQ010000021">
    <property type="protein sequence ID" value="MFD0705292.1"/>
    <property type="molecule type" value="Genomic_DNA"/>
</dbReference>
<gene>
    <name evidence="7" type="ORF">ACFQY8_05990</name>
</gene>
<keyword evidence="8" id="KW-1185">Reference proteome</keyword>
<evidence type="ECO:0000256" key="1">
    <source>
        <dbReference type="ARBA" id="ARBA00004651"/>
    </source>
</evidence>
<feature type="transmembrane region" description="Helical" evidence="6">
    <location>
        <begin position="753"/>
        <end position="774"/>
    </location>
</feature>
<dbReference type="InterPro" id="IPR022791">
    <property type="entry name" value="L-PG_synthase/AglD"/>
</dbReference>
<feature type="transmembrane region" description="Helical" evidence="6">
    <location>
        <begin position="132"/>
        <end position="150"/>
    </location>
</feature>
<reference evidence="8" key="1">
    <citation type="journal article" date="2019" name="Int. J. Syst. Evol. Microbiol.">
        <title>The Global Catalogue of Microorganisms (GCM) 10K type strain sequencing project: providing services to taxonomists for standard genome sequencing and annotation.</title>
        <authorList>
            <consortium name="The Broad Institute Genomics Platform"/>
            <consortium name="The Broad Institute Genome Sequencing Center for Infectious Disease"/>
            <person name="Wu L."/>
            <person name="Ma J."/>
        </authorList>
    </citation>
    <scope>NUCLEOTIDE SEQUENCE [LARGE SCALE GENOMIC DNA]</scope>
    <source>
        <strain evidence="8">CCM 8604</strain>
    </source>
</reference>
<evidence type="ECO:0000256" key="3">
    <source>
        <dbReference type="ARBA" id="ARBA00022692"/>
    </source>
</evidence>
<feature type="transmembrane region" description="Helical" evidence="6">
    <location>
        <begin position="640"/>
        <end position="660"/>
    </location>
</feature>
<feature type="transmembrane region" description="Helical" evidence="6">
    <location>
        <begin position="499"/>
        <end position="518"/>
    </location>
</feature>
<feature type="transmembrane region" description="Helical" evidence="6">
    <location>
        <begin position="162"/>
        <end position="191"/>
    </location>
</feature>
<keyword evidence="2" id="KW-1003">Cell membrane</keyword>
<proteinExistence type="predicted"/>
<name>A0ABW2Y4X3_9BIFI</name>
<dbReference type="NCBIfam" id="TIGR00374">
    <property type="entry name" value="flippase-like domain"/>
    <property type="match status" value="1"/>
</dbReference>
<feature type="transmembrane region" description="Helical" evidence="6">
    <location>
        <begin position="710"/>
        <end position="733"/>
    </location>
</feature>
<dbReference type="Proteomes" id="UP001597036">
    <property type="component" value="Unassembled WGS sequence"/>
</dbReference>
<dbReference type="RefSeq" id="WP_377938984.1">
    <property type="nucleotide sequence ID" value="NZ_JBHTHQ010000021.1"/>
</dbReference>
<evidence type="ECO:0000313" key="8">
    <source>
        <dbReference type="Proteomes" id="UP001597036"/>
    </source>
</evidence>
<feature type="transmembrane region" description="Helical" evidence="6">
    <location>
        <begin position="19"/>
        <end position="40"/>
    </location>
</feature>
<feature type="transmembrane region" description="Helical" evidence="6">
    <location>
        <begin position="530"/>
        <end position="550"/>
    </location>
</feature>
<keyword evidence="5 6" id="KW-0472">Membrane</keyword>
<keyword evidence="3 6" id="KW-0812">Transmembrane</keyword>